<feature type="transmembrane region" description="Helical" evidence="1">
    <location>
        <begin position="43"/>
        <end position="62"/>
    </location>
</feature>
<feature type="domain" description="DUF4126" evidence="2">
    <location>
        <begin position="4"/>
        <end position="170"/>
    </location>
</feature>
<feature type="transmembrane region" description="Helical" evidence="1">
    <location>
        <begin position="156"/>
        <end position="175"/>
    </location>
</feature>
<dbReference type="EMBL" id="BLAY01000140">
    <property type="protein sequence ID" value="GET41919.1"/>
    <property type="molecule type" value="Genomic_DNA"/>
</dbReference>
<evidence type="ECO:0000259" key="2">
    <source>
        <dbReference type="Pfam" id="PF13548"/>
    </source>
</evidence>
<evidence type="ECO:0000313" key="3">
    <source>
        <dbReference type="EMBL" id="GET41919.1"/>
    </source>
</evidence>
<accession>A0AAV3WLJ1</accession>
<proteinExistence type="predicted"/>
<protein>
    <recommendedName>
        <fullName evidence="2">DUF4126 domain-containing protein</fullName>
    </recommendedName>
</protein>
<keyword evidence="1" id="KW-0472">Membrane</keyword>
<dbReference type="Pfam" id="PF13548">
    <property type="entry name" value="DUF4126"/>
    <property type="match status" value="1"/>
</dbReference>
<keyword evidence="4" id="KW-1185">Reference proteome</keyword>
<dbReference type="RefSeq" id="WP_226588661.1">
    <property type="nucleotide sequence ID" value="NZ_BLAY01000140.1"/>
</dbReference>
<evidence type="ECO:0000313" key="4">
    <source>
        <dbReference type="Proteomes" id="UP001050975"/>
    </source>
</evidence>
<evidence type="ECO:0000256" key="1">
    <source>
        <dbReference type="SAM" id="Phobius"/>
    </source>
</evidence>
<dbReference type="InterPro" id="IPR025196">
    <property type="entry name" value="DUF4126"/>
</dbReference>
<feature type="transmembrane region" description="Helical" evidence="1">
    <location>
        <begin position="131"/>
        <end position="150"/>
    </location>
</feature>
<sequence>MIELLAALSAAAAVGVGRIALPLLLIGLLQNELWSKVPILSQIHPQVLVGVLTSWSFLELVASKKLLGQRILQTVELIFSPIVGAMMGITIAEVKDLAAWLIPLIGITGGLLALVLQLVQVGWFFRLRGLPLWLVFAQDGLCIALVFFAFDAPRQGGLIALFLLWLAVRSSSDWYRWYWQQRRQKEF</sequence>
<dbReference type="Proteomes" id="UP001050975">
    <property type="component" value="Unassembled WGS sequence"/>
</dbReference>
<reference evidence="3" key="1">
    <citation type="submission" date="2019-10" db="EMBL/GenBank/DDBJ databases">
        <title>Draft genome sequece of Microseira wollei NIES-4236.</title>
        <authorList>
            <person name="Yamaguchi H."/>
            <person name="Suzuki S."/>
            <person name="Kawachi M."/>
        </authorList>
    </citation>
    <scope>NUCLEOTIDE SEQUENCE</scope>
    <source>
        <strain evidence="3">NIES-4236</strain>
    </source>
</reference>
<keyword evidence="1" id="KW-1133">Transmembrane helix</keyword>
<name>A0AAV3WLJ1_9CYAN</name>
<comment type="caution">
    <text evidence="3">The sequence shown here is derived from an EMBL/GenBank/DDBJ whole genome shotgun (WGS) entry which is preliminary data.</text>
</comment>
<dbReference type="AlphaFoldDB" id="A0AAV3WLJ1"/>
<keyword evidence="1" id="KW-0812">Transmembrane</keyword>
<feature type="transmembrane region" description="Helical" evidence="1">
    <location>
        <begin position="74"/>
        <end position="92"/>
    </location>
</feature>
<organism evidence="3 4">
    <name type="scientific">Microseira wollei NIES-4236</name>
    <dbReference type="NCBI Taxonomy" id="2530354"/>
    <lineage>
        <taxon>Bacteria</taxon>
        <taxon>Bacillati</taxon>
        <taxon>Cyanobacteriota</taxon>
        <taxon>Cyanophyceae</taxon>
        <taxon>Oscillatoriophycideae</taxon>
        <taxon>Aerosakkonematales</taxon>
        <taxon>Aerosakkonemataceae</taxon>
        <taxon>Microseira</taxon>
    </lineage>
</organism>
<gene>
    <name evidence="3" type="ORF">MiSe_67330</name>
</gene>
<feature type="transmembrane region" description="Helical" evidence="1">
    <location>
        <begin position="98"/>
        <end position="119"/>
    </location>
</feature>